<gene>
    <name evidence="3" type="ordered locus">Tcur_2478</name>
</gene>
<dbReference type="STRING" id="471852.Tcur_2478"/>
<dbReference type="Gene3D" id="1.20.1290.10">
    <property type="entry name" value="AhpD-like"/>
    <property type="match status" value="1"/>
</dbReference>
<evidence type="ECO:0000313" key="3">
    <source>
        <dbReference type="EMBL" id="ACY98039.1"/>
    </source>
</evidence>
<evidence type="ECO:0000259" key="2">
    <source>
        <dbReference type="Pfam" id="PF02627"/>
    </source>
</evidence>
<keyword evidence="4" id="KW-1185">Reference proteome</keyword>
<proteinExistence type="predicted"/>
<organism evidence="3 4">
    <name type="scientific">Thermomonospora curvata (strain ATCC 19995 / DSM 43183 / JCM 3096 / KCTC 9072 / NBRC 15933 / NCIMB 10081 / Henssen B9)</name>
    <dbReference type="NCBI Taxonomy" id="471852"/>
    <lineage>
        <taxon>Bacteria</taxon>
        <taxon>Bacillati</taxon>
        <taxon>Actinomycetota</taxon>
        <taxon>Actinomycetes</taxon>
        <taxon>Streptosporangiales</taxon>
        <taxon>Thermomonosporaceae</taxon>
        <taxon>Thermomonospora</taxon>
    </lineage>
</organism>
<dbReference type="KEGG" id="tcu:Tcur_2478"/>
<dbReference type="PANTHER" id="PTHR34846">
    <property type="entry name" value="4-CARBOXYMUCONOLACTONE DECARBOXYLASE FAMILY PROTEIN (AFU_ORTHOLOGUE AFUA_6G11590)"/>
    <property type="match status" value="1"/>
</dbReference>
<dbReference type="GO" id="GO:0051920">
    <property type="term" value="F:peroxiredoxin activity"/>
    <property type="evidence" value="ECO:0007669"/>
    <property type="project" value="InterPro"/>
</dbReference>
<evidence type="ECO:0000313" key="4">
    <source>
        <dbReference type="Proteomes" id="UP000001918"/>
    </source>
</evidence>
<dbReference type="RefSeq" id="WP_012852823.1">
    <property type="nucleotide sequence ID" value="NC_013510.1"/>
</dbReference>
<evidence type="ECO:0000256" key="1">
    <source>
        <dbReference type="SAM" id="MobiDB-lite"/>
    </source>
</evidence>
<sequence length="226" mass="25434">MPRLRQVGRAEVTDKLILFFYDRLFGEGRDPVAEPGTEAGSPGTWWTTFALDPAIFKHCVQGFQLYRGAKLDPVLRELGQTRAGWARGSQFVYSQHCKQLRALGVPEEKVRAVAHWEVSDKFDELERAVLAYTDALVLGGGRVHDEVFAVLKKHLPDEQILELTYITCLYDMHATMSKALRTEFDDRDDPIVEVAAPEDFGTRDLAEPFLESGRSRPHGQTGQESA</sequence>
<dbReference type="eggNOG" id="COG2128">
    <property type="taxonomic scope" value="Bacteria"/>
</dbReference>
<dbReference type="PANTHER" id="PTHR34846:SF5">
    <property type="entry name" value="CARBOXYMUCONOLACTONE DECARBOXYLASE-LIKE DOMAIN-CONTAINING PROTEIN"/>
    <property type="match status" value="1"/>
</dbReference>
<dbReference type="SUPFAM" id="SSF69118">
    <property type="entry name" value="AhpD-like"/>
    <property type="match status" value="1"/>
</dbReference>
<name>D1A3Y6_THECD</name>
<dbReference type="EMBL" id="CP001738">
    <property type="protein sequence ID" value="ACY98039.1"/>
    <property type="molecule type" value="Genomic_DNA"/>
</dbReference>
<dbReference type="Proteomes" id="UP000001918">
    <property type="component" value="Chromosome"/>
</dbReference>
<dbReference type="InterPro" id="IPR029032">
    <property type="entry name" value="AhpD-like"/>
</dbReference>
<dbReference type="Pfam" id="PF02627">
    <property type="entry name" value="CMD"/>
    <property type="match status" value="1"/>
</dbReference>
<feature type="region of interest" description="Disordered" evidence="1">
    <location>
        <begin position="196"/>
        <end position="226"/>
    </location>
</feature>
<dbReference type="InterPro" id="IPR003779">
    <property type="entry name" value="CMD-like"/>
</dbReference>
<dbReference type="OrthoDB" id="9801997at2"/>
<protein>
    <submittedName>
        <fullName evidence="3">Carboxymuconolactone decarboxylase</fullName>
    </submittedName>
</protein>
<dbReference type="AlphaFoldDB" id="D1A3Y6"/>
<feature type="domain" description="Carboxymuconolactone decarboxylase-like" evidence="2">
    <location>
        <begin position="64"/>
        <end position="134"/>
    </location>
</feature>
<accession>D1A3Y6</accession>
<reference evidence="3 4" key="1">
    <citation type="journal article" date="2011" name="Stand. Genomic Sci.">
        <title>Complete genome sequence of Thermomonospora curvata type strain (B9).</title>
        <authorList>
            <person name="Chertkov O."/>
            <person name="Sikorski J."/>
            <person name="Nolan M."/>
            <person name="Lapidus A."/>
            <person name="Lucas S."/>
            <person name="Del Rio T.G."/>
            <person name="Tice H."/>
            <person name="Cheng J.F."/>
            <person name="Goodwin L."/>
            <person name="Pitluck S."/>
            <person name="Liolios K."/>
            <person name="Ivanova N."/>
            <person name="Mavromatis K."/>
            <person name="Mikhailova N."/>
            <person name="Ovchinnikova G."/>
            <person name="Pati A."/>
            <person name="Chen A."/>
            <person name="Palaniappan K."/>
            <person name="Djao O.D."/>
            <person name="Land M."/>
            <person name="Hauser L."/>
            <person name="Chang Y.J."/>
            <person name="Jeffries C.D."/>
            <person name="Brettin T."/>
            <person name="Han C."/>
            <person name="Detter J.C."/>
            <person name="Rohde M."/>
            <person name="Goker M."/>
            <person name="Woyke T."/>
            <person name="Bristow J."/>
            <person name="Eisen J.A."/>
            <person name="Markowitz V."/>
            <person name="Hugenholtz P."/>
            <person name="Klenk H.P."/>
            <person name="Kyrpides N.C."/>
        </authorList>
    </citation>
    <scope>NUCLEOTIDE SEQUENCE [LARGE SCALE GENOMIC DNA]</scope>
    <source>
        <strain evidence="4">ATCC 19995 / DSM 43183 / JCM 3096 / KCTC 9072 / NBRC 15933 / NCIMB 10081 / Henssen B9</strain>
    </source>
</reference>
<dbReference type="HOGENOM" id="CLU_1287396_0_0_11"/>